<evidence type="ECO:0000313" key="3">
    <source>
        <dbReference type="Proteomes" id="UP001208570"/>
    </source>
</evidence>
<accession>A0AAD9JE18</accession>
<dbReference type="PROSITE" id="PS51120">
    <property type="entry name" value="LDLRB"/>
    <property type="match status" value="1"/>
</dbReference>
<dbReference type="Pfam" id="PF14670">
    <property type="entry name" value="FXa_inhibition"/>
    <property type="match status" value="1"/>
</dbReference>
<dbReference type="AlphaFoldDB" id="A0AAD9JE18"/>
<name>A0AAD9JE18_9ANNE</name>
<keyword evidence="3" id="KW-1185">Reference proteome</keyword>
<evidence type="ECO:0000313" key="2">
    <source>
        <dbReference type="EMBL" id="KAK2151437.1"/>
    </source>
</evidence>
<comment type="caution">
    <text evidence="2">The sequence shown here is derived from an EMBL/GenBank/DDBJ whole genome shotgun (WGS) entry which is preliminary data.</text>
</comment>
<dbReference type="SUPFAM" id="SSF63825">
    <property type="entry name" value="YWTD domain"/>
    <property type="match status" value="2"/>
</dbReference>
<feature type="repeat" description="LDL-receptor class B" evidence="1">
    <location>
        <begin position="474"/>
        <end position="518"/>
    </location>
</feature>
<dbReference type="InterPro" id="IPR011042">
    <property type="entry name" value="6-blade_b-propeller_TolB-like"/>
</dbReference>
<dbReference type="PANTHER" id="PTHR46513:SF13">
    <property type="entry name" value="EGF-LIKE DOMAIN-CONTAINING PROTEIN"/>
    <property type="match status" value="1"/>
</dbReference>
<dbReference type="PANTHER" id="PTHR46513">
    <property type="entry name" value="VITELLOGENIN RECEPTOR-LIKE PROTEIN-RELATED-RELATED"/>
    <property type="match status" value="1"/>
</dbReference>
<dbReference type="InterPro" id="IPR000033">
    <property type="entry name" value="LDLR_classB_rpt"/>
</dbReference>
<dbReference type="SUPFAM" id="SSF57196">
    <property type="entry name" value="EGF/Laminin"/>
    <property type="match status" value="1"/>
</dbReference>
<dbReference type="EMBL" id="JAODUP010000363">
    <property type="protein sequence ID" value="KAK2151437.1"/>
    <property type="molecule type" value="Genomic_DNA"/>
</dbReference>
<sequence>MSTIRRLFPESSLRLSVEDQDAGTSCIYSLPGDPTDWVPKASLDSEYEVALDPFCVDSSSIQLGALAVNPSQPDIVLASDRLDQSIMYFQMTADGDVESFFQSALNVTGIAVDYQSQNLYYTDPEVGIMMMEVGVSQPRYDVLIKGLDDPHDIFVDPDQGYLFWAEKNTVKRAKLSGSSVKTILTGISRDSLITLDTESRLLFVLDQTTGCMRSMKYDGSGVKTLFTDPANYTEGMFSGLTADQGYIFGAVADKAEIAIWDQVTGKRLVHLSFLSANVKQFGITVNKAESRSSTGRCAQKKGGCSQMCIHESSASRTCKCEFGYSLQADGVSCQPGYPEINFALVTDIGSDAVYQVDIHSGSVSKFPIAHQANRRIEDAVYDSVNKVIIWIDTGNGALKSKMLTPNAAEITLFTFGEDSVIESIAYDEKEHIVYYTNSELSQIGKVSANGGHEIILNLTADELPLKLQLDTAAGYMYWTNVGSRPSIERALMSDVSKREVLVNDELENPTGLALNVSEFRLYWIDSEKQRIEMVYLNGSGREMVEPDTEAYSVSLDPDFLFVARQHDIRRYSASGHATSTLGPKIFSMLNSIRVYLGEDDKDSSDASRLVTDLTNHMMMMMMMCITWLLRQLA</sequence>
<evidence type="ECO:0000256" key="1">
    <source>
        <dbReference type="PROSITE-ProRule" id="PRU00461"/>
    </source>
</evidence>
<dbReference type="Proteomes" id="UP001208570">
    <property type="component" value="Unassembled WGS sequence"/>
</dbReference>
<dbReference type="Pfam" id="PF00058">
    <property type="entry name" value="Ldl_recept_b"/>
    <property type="match status" value="1"/>
</dbReference>
<dbReference type="SMART" id="SM00135">
    <property type="entry name" value="LY"/>
    <property type="match status" value="6"/>
</dbReference>
<dbReference type="Gene3D" id="2.120.10.30">
    <property type="entry name" value="TolB, C-terminal domain"/>
    <property type="match status" value="2"/>
</dbReference>
<reference evidence="2" key="1">
    <citation type="journal article" date="2023" name="Mol. Biol. Evol.">
        <title>Third-Generation Sequencing Reveals the Adaptive Role of the Epigenome in Three Deep-Sea Polychaetes.</title>
        <authorList>
            <person name="Perez M."/>
            <person name="Aroh O."/>
            <person name="Sun Y."/>
            <person name="Lan Y."/>
            <person name="Juniper S.K."/>
            <person name="Young C.R."/>
            <person name="Angers B."/>
            <person name="Qian P.Y."/>
        </authorList>
    </citation>
    <scope>NUCLEOTIDE SEQUENCE</scope>
    <source>
        <strain evidence="2">P08H-3</strain>
    </source>
</reference>
<organism evidence="2 3">
    <name type="scientific">Paralvinella palmiformis</name>
    <dbReference type="NCBI Taxonomy" id="53620"/>
    <lineage>
        <taxon>Eukaryota</taxon>
        <taxon>Metazoa</taxon>
        <taxon>Spiralia</taxon>
        <taxon>Lophotrochozoa</taxon>
        <taxon>Annelida</taxon>
        <taxon>Polychaeta</taxon>
        <taxon>Sedentaria</taxon>
        <taxon>Canalipalpata</taxon>
        <taxon>Terebellida</taxon>
        <taxon>Terebelliformia</taxon>
        <taxon>Alvinellidae</taxon>
        <taxon>Paralvinella</taxon>
    </lineage>
</organism>
<proteinExistence type="predicted"/>
<dbReference type="InterPro" id="IPR050778">
    <property type="entry name" value="Cueball_EGF_LRP_Nidogen"/>
</dbReference>
<gene>
    <name evidence="2" type="ORF">LSH36_363g02043</name>
</gene>
<protein>
    <submittedName>
        <fullName evidence="2">Uncharacterized protein</fullName>
    </submittedName>
</protein>